<name>A0A212TD38_9MICO</name>
<dbReference type="Gene3D" id="3.40.50.1820">
    <property type="entry name" value="alpha/beta hydrolase"/>
    <property type="match status" value="1"/>
</dbReference>
<protein>
    <submittedName>
        <fullName evidence="2">Uncharacterized protein</fullName>
    </submittedName>
</protein>
<dbReference type="RefSeq" id="WP_088817884.1">
    <property type="nucleotide sequence ID" value="NZ_FYEZ01000001.1"/>
</dbReference>
<keyword evidence="3" id="KW-1185">Reference proteome</keyword>
<dbReference type="InterPro" id="IPR029058">
    <property type="entry name" value="AB_hydrolase_fold"/>
</dbReference>
<dbReference type="EMBL" id="FYEZ01000001">
    <property type="protein sequence ID" value="SNC63734.1"/>
    <property type="molecule type" value="Genomic_DNA"/>
</dbReference>
<dbReference type="AlphaFoldDB" id="A0A212TD38"/>
<accession>A0A212TD38</accession>
<gene>
    <name evidence="2" type="ORF">SAMN05445756_0968</name>
</gene>
<organism evidence="2 3">
    <name type="scientific">Kytococcus aerolatus</name>
    <dbReference type="NCBI Taxonomy" id="592308"/>
    <lineage>
        <taxon>Bacteria</taxon>
        <taxon>Bacillati</taxon>
        <taxon>Actinomycetota</taxon>
        <taxon>Actinomycetes</taxon>
        <taxon>Micrococcales</taxon>
        <taxon>Kytococcaceae</taxon>
        <taxon>Kytococcus</taxon>
    </lineage>
</organism>
<dbReference type="Proteomes" id="UP000198122">
    <property type="component" value="Unassembled WGS sequence"/>
</dbReference>
<evidence type="ECO:0000256" key="1">
    <source>
        <dbReference type="SAM" id="MobiDB-lite"/>
    </source>
</evidence>
<evidence type="ECO:0000313" key="3">
    <source>
        <dbReference type="Proteomes" id="UP000198122"/>
    </source>
</evidence>
<proteinExistence type="predicted"/>
<feature type="region of interest" description="Disordered" evidence="1">
    <location>
        <begin position="1"/>
        <end position="31"/>
    </location>
</feature>
<sequence length="318" mass="34304">MDPSTPAESPQGQPPAPVPVDALGVGGTETPVHHLPDLEQIAPHRGPGALRYSAPLPNGVPMETLFINRGEESRTLLVGLHGSTDRNKYTLPRFEWLRTVAERSPHSALFISDPTLASAPTLRLAWYTGWRDLDLTPFLAEQVRRAAAACGADEIVLLGSSGGGFAAMQVATLLPDSLAVAFNPQASIARYTPQAQVSYLKHVMPHLAEELRPAIDAGDDWSAQALGTRASLIERYTTEQPNFAVYVQNLNDDTHIERHYGAFRDAVGHGPNRGRLDLVEYEGQAGHGPPGAGRLLQAIEDGLVWRREALAREAGSVA</sequence>
<feature type="compositionally biased region" description="Polar residues" evidence="1">
    <location>
        <begin position="1"/>
        <end position="11"/>
    </location>
</feature>
<dbReference type="OrthoDB" id="8421922at2"/>
<reference evidence="2 3" key="1">
    <citation type="submission" date="2017-06" db="EMBL/GenBank/DDBJ databases">
        <authorList>
            <person name="Kim H.J."/>
            <person name="Triplett B.A."/>
        </authorList>
    </citation>
    <scope>NUCLEOTIDE SEQUENCE [LARGE SCALE GENOMIC DNA]</scope>
    <source>
        <strain evidence="2 3">DSM 22179</strain>
    </source>
</reference>
<evidence type="ECO:0000313" key="2">
    <source>
        <dbReference type="EMBL" id="SNC63734.1"/>
    </source>
</evidence>
<dbReference type="SUPFAM" id="SSF53474">
    <property type="entry name" value="alpha/beta-Hydrolases"/>
    <property type="match status" value="1"/>
</dbReference>